<reference evidence="3 4" key="1">
    <citation type="submission" date="2017-04" db="EMBL/GenBank/DDBJ databases">
        <title>Staphylococcus agnetis, a potential pathogen in the broiler production.</title>
        <authorList>
            <person name="Poulsen L."/>
        </authorList>
    </citation>
    <scope>NUCLEOTIDE SEQUENCE [LARGE SCALE GENOMIC DNA]</scope>
    <source>
        <strain evidence="3 4">723_310714_2_2_spleen</strain>
    </source>
</reference>
<dbReference type="InterPro" id="IPR005325">
    <property type="entry name" value="DUF308_memb"/>
</dbReference>
<dbReference type="AlphaFoldDB" id="A0A2T4MDX9"/>
<evidence type="ECO:0000313" key="3">
    <source>
        <dbReference type="EMBL" id="OTW31248.1"/>
    </source>
</evidence>
<evidence type="ECO:0000313" key="5">
    <source>
        <dbReference type="Proteomes" id="UP000646308"/>
    </source>
</evidence>
<keyword evidence="1" id="KW-0472">Membrane</keyword>
<dbReference type="RefSeq" id="WP_082624772.1">
    <property type="nucleotide sequence ID" value="NZ_CP009623.1"/>
</dbReference>
<proteinExistence type="predicted"/>
<evidence type="ECO:0000256" key="1">
    <source>
        <dbReference type="SAM" id="Phobius"/>
    </source>
</evidence>
<name>A0A2T4MDX9_9STAP</name>
<organism evidence="2 5">
    <name type="scientific">Staphylococcus agnetis</name>
    <dbReference type="NCBI Taxonomy" id="985762"/>
    <lineage>
        <taxon>Bacteria</taxon>
        <taxon>Bacillati</taxon>
        <taxon>Bacillota</taxon>
        <taxon>Bacilli</taxon>
        <taxon>Bacillales</taxon>
        <taxon>Staphylococcaceae</taxon>
        <taxon>Staphylococcus</taxon>
    </lineage>
</organism>
<dbReference type="GeneID" id="57692856"/>
<dbReference type="Pfam" id="PF03729">
    <property type="entry name" value="DUF308"/>
    <property type="match status" value="1"/>
</dbReference>
<dbReference type="EMBL" id="NEFX01000010">
    <property type="protein sequence ID" value="OTW31248.1"/>
    <property type="molecule type" value="Genomic_DNA"/>
</dbReference>
<keyword evidence="1" id="KW-0812">Transmembrane</keyword>
<feature type="transmembrane region" description="Helical" evidence="1">
    <location>
        <begin position="5"/>
        <end position="21"/>
    </location>
</feature>
<dbReference type="Proteomes" id="UP000195208">
    <property type="component" value="Unassembled WGS sequence"/>
</dbReference>
<evidence type="ECO:0000313" key="4">
    <source>
        <dbReference type="Proteomes" id="UP000195208"/>
    </source>
</evidence>
<dbReference type="EMBL" id="WMFL01000002">
    <property type="protein sequence ID" value="NJI01274.1"/>
    <property type="molecule type" value="Genomic_DNA"/>
</dbReference>
<dbReference type="Proteomes" id="UP000646308">
    <property type="component" value="Unassembled WGS sequence"/>
</dbReference>
<comment type="caution">
    <text evidence="2">The sequence shown here is derived from an EMBL/GenBank/DDBJ whole genome shotgun (WGS) entry which is preliminary data.</text>
</comment>
<reference evidence="2" key="2">
    <citation type="submission" date="2019-11" db="EMBL/GenBank/DDBJ databases">
        <title>Whole genome comparisons of Staphylococcus agnetis isolates from cattle and chickens.</title>
        <authorList>
            <person name="Rhoads D."/>
            <person name="Shwani A."/>
            <person name="Adkins P."/>
            <person name="Calcutt M."/>
            <person name="Middleton J."/>
        </authorList>
    </citation>
    <scope>NUCLEOTIDE SEQUENCE</scope>
    <source>
        <strain evidence="2">1387</strain>
    </source>
</reference>
<accession>A0A2T4MDX9</accession>
<gene>
    <name evidence="3" type="ORF">B9M88_04755</name>
    <name evidence="2" type="ORF">GLV84_00025</name>
</gene>
<protein>
    <submittedName>
        <fullName evidence="2">Uncharacterized protein</fullName>
    </submittedName>
</protein>
<feature type="transmembrane region" description="Helical" evidence="1">
    <location>
        <begin position="27"/>
        <end position="45"/>
    </location>
</feature>
<keyword evidence="4" id="KW-1185">Reference proteome</keyword>
<sequence length="53" mass="6175">MKQGYLTLLIGILFLISAIVFTVKHSWLFTTIFIIVGVMYIFKYFKLKKNGSQ</sequence>
<keyword evidence="1" id="KW-1133">Transmembrane helix</keyword>
<evidence type="ECO:0000313" key="2">
    <source>
        <dbReference type="EMBL" id="NJI01274.1"/>
    </source>
</evidence>